<keyword evidence="3" id="KW-1185">Reference proteome</keyword>
<comment type="caution">
    <text evidence="2">The sequence shown here is derived from an EMBL/GenBank/DDBJ whole genome shotgun (WGS) entry which is preliminary data.</text>
</comment>
<feature type="compositionally biased region" description="Basic and acidic residues" evidence="1">
    <location>
        <begin position="137"/>
        <end position="155"/>
    </location>
</feature>
<evidence type="ECO:0000313" key="3">
    <source>
        <dbReference type="Proteomes" id="UP000076167"/>
    </source>
</evidence>
<feature type="compositionally biased region" description="Polar residues" evidence="1">
    <location>
        <begin position="35"/>
        <end position="49"/>
    </location>
</feature>
<protein>
    <submittedName>
        <fullName evidence="2">Uncharacterized protein</fullName>
    </submittedName>
</protein>
<reference evidence="2 3" key="1">
    <citation type="submission" date="2015-12" db="EMBL/GenBank/DDBJ databases">
        <title>Genome sequence of Thalassospira xiamenensis MCCC 1A03005.</title>
        <authorList>
            <person name="Lu L."/>
            <person name="Lai Q."/>
            <person name="Shao Z."/>
            <person name="Qian P."/>
        </authorList>
    </citation>
    <scope>NUCLEOTIDE SEQUENCE [LARGE SCALE GENOMIC DNA]</scope>
    <source>
        <strain evidence="2 3">MCCC 1A03005</strain>
    </source>
</reference>
<feature type="region of interest" description="Disordered" evidence="1">
    <location>
        <begin position="86"/>
        <end position="157"/>
    </location>
</feature>
<sequence>MNSLLGLGFGLPVTSPNTSVSKDGGPEGIDKYSAFSATPQSSKSAQPTFYGTKFGDLSDAVQTVMLEMQATGSGSTSFADAMANVAEQGKDATSGEEASKGVFSSNSDPAKNDPAFAEQDAEEEFKSAVRDSLTPPSKEDKRNETAEIETRKESQEIDIAAQQAANDLPENVAGLDSRVAAQVMSGRPGQTQPALAA</sequence>
<feature type="region of interest" description="Disordered" evidence="1">
    <location>
        <begin position="1"/>
        <end position="52"/>
    </location>
</feature>
<evidence type="ECO:0000313" key="2">
    <source>
        <dbReference type="EMBL" id="KZD03148.1"/>
    </source>
</evidence>
<gene>
    <name evidence="2" type="ORF">AUP40_18275</name>
</gene>
<accession>A0ABR5Y0D6</accession>
<evidence type="ECO:0000256" key="1">
    <source>
        <dbReference type="SAM" id="MobiDB-lite"/>
    </source>
</evidence>
<dbReference type="Proteomes" id="UP000076167">
    <property type="component" value="Unassembled WGS sequence"/>
</dbReference>
<proteinExistence type="predicted"/>
<name>A0ABR5Y0D6_9PROT</name>
<dbReference type="EMBL" id="LPXL01000029">
    <property type="protein sequence ID" value="KZD03148.1"/>
    <property type="molecule type" value="Genomic_DNA"/>
</dbReference>
<organism evidence="2 3">
    <name type="scientific">Thalassospira xiamenensis</name>
    <dbReference type="NCBI Taxonomy" id="220697"/>
    <lineage>
        <taxon>Bacteria</taxon>
        <taxon>Pseudomonadati</taxon>
        <taxon>Pseudomonadota</taxon>
        <taxon>Alphaproteobacteria</taxon>
        <taxon>Rhodospirillales</taxon>
        <taxon>Thalassospiraceae</taxon>
        <taxon>Thalassospira</taxon>
    </lineage>
</organism>
<dbReference type="RefSeq" id="WP_063095065.1">
    <property type="nucleotide sequence ID" value="NZ_DFMA01000003.1"/>
</dbReference>